<protein>
    <submittedName>
        <fullName evidence="2">Uncharacterized protein</fullName>
    </submittedName>
</protein>
<evidence type="ECO:0000313" key="2">
    <source>
        <dbReference type="EMBL" id="MED6196619.1"/>
    </source>
</evidence>
<feature type="region of interest" description="Disordered" evidence="1">
    <location>
        <begin position="31"/>
        <end position="86"/>
    </location>
</feature>
<keyword evidence="3" id="KW-1185">Reference proteome</keyword>
<sequence>MATNTHGAGTCPRATIFFPYPGPISVTMAPRRSERKRDTFGRLTAGSERVRKKGGGSLEEDRWGRRHGLGVDEDTSIGGDCGDGGGRNDNAMAGARLMVVECGDD</sequence>
<comment type="caution">
    <text evidence="2">The sequence shown here is derived from an EMBL/GenBank/DDBJ whole genome shotgun (WGS) entry which is preliminary data.</text>
</comment>
<reference evidence="2 3" key="1">
    <citation type="journal article" date="2023" name="Plants (Basel)">
        <title>Bridging the Gap: Combining Genomics and Transcriptomics Approaches to Understand Stylosanthes scabra, an Orphan Legume from the Brazilian Caatinga.</title>
        <authorList>
            <person name="Ferreira-Neto J.R.C."/>
            <person name="da Silva M.D."/>
            <person name="Binneck E."/>
            <person name="de Melo N.F."/>
            <person name="da Silva R.H."/>
            <person name="de Melo A.L.T.M."/>
            <person name="Pandolfi V."/>
            <person name="Bustamante F.O."/>
            <person name="Brasileiro-Vidal A.C."/>
            <person name="Benko-Iseppon A.M."/>
        </authorList>
    </citation>
    <scope>NUCLEOTIDE SEQUENCE [LARGE SCALE GENOMIC DNA]</scope>
    <source>
        <tissue evidence="2">Leaves</tissue>
    </source>
</reference>
<evidence type="ECO:0000313" key="3">
    <source>
        <dbReference type="Proteomes" id="UP001341840"/>
    </source>
</evidence>
<proteinExistence type="predicted"/>
<name>A0ABU6XGB3_9FABA</name>
<organism evidence="2 3">
    <name type="scientific">Stylosanthes scabra</name>
    <dbReference type="NCBI Taxonomy" id="79078"/>
    <lineage>
        <taxon>Eukaryota</taxon>
        <taxon>Viridiplantae</taxon>
        <taxon>Streptophyta</taxon>
        <taxon>Embryophyta</taxon>
        <taxon>Tracheophyta</taxon>
        <taxon>Spermatophyta</taxon>
        <taxon>Magnoliopsida</taxon>
        <taxon>eudicotyledons</taxon>
        <taxon>Gunneridae</taxon>
        <taxon>Pentapetalae</taxon>
        <taxon>rosids</taxon>
        <taxon>fabids</taxon>
        <taxon>Fabales</taxon>
        <taxon>Fabaceae</taxon>
        <taxon>Papilionoideae</taxon>
        <taxon>50 kb inversion clade</taxon>
        <taxon>dalbergioids sensu lato</taxon>
        <taxon>Dalbergieae</taxon>
        <taxon>Pterocarpus clade</taxon>
        <taxon>Stylosanthes</taxon>
    </lineage>
</organism>
<feature type="compositionally biased region" description="Basic and acidic residues" evidence="1">
    <location>
        <begin position="31"/>
        <end position="40"/>
    </location>
</feature>
<dbReference type="Proteomes" id="UP001341840">
    <property type="component" value="Unassembled WGS sequence"/>
</dbReference>
<evidence type="ECO:0000256" key="1">
    <source>
        <dbReference type="SAM" id="MobiDB-lite"/>
    </source>
</evidence>
<dbReference type="EMBL" id="JASCZI010211777">
    <property type="protein sequence ID" value="MED6196619.1"/>
    <property type="molecule type" value="Genomic_DNA"/>
</dbReference>
<accession>A0ABU6XGB3</accession>
<gene>
    <name evidence="2" type="ORF">PIB30_049203</name>
</gene>